<dbReference type="CDD" id="cd15904">
    <property type="entry name" value="TSPO_MBR"/>
    <property type="match status" value="1"/>
</dbReference>
<evidence type="ECO:0000256" key="1">
    <source>
        <dbReference type="ARBA" id="ARBA00004141"/>
    </source>
</evidence>
<keyword evidence="4 6" id="KW-1133">Transmembrane helix</keyword>
<dbReference type="InterPro" id="IPR038330">
    <property type="entry name" value="TspO/MBR-related_sf"/>
</dbReference>
<dbReference type="PIRSF" id="PIRSF005859">
    <property type="entry name" value="PBR"/>
    <property type="match status" value="1"/>
</dbReference>
<evidence type="ECO:0000313" key="7">
    <source>
        <dbReference type="EMBL" id="CAB4661077.1"/>
    </source>
</evidence>
<organism evidence="7">
    <name type="scientific">freshwater metagenome</name>
    <dbReference type="NCBI Taxonomy" id="449393"/>
    <lineage>
        <taxon>unclassified sequences</taxon>
        <taxon>metagenomes</taxon>
        <taxon>ecological metagenomes</taxon>
    </lineage>
</organism>
<feature type="transmembrane region" description="Helical" evidence="6">
    <location>
        <begin position="131"/>
        <end position="151"/>
    </location>
</feature>
<evidence type="ECO:0000256" key="3">
    <source>
        <dbReference type="ARBA" id="ARBA00022692"/>
    </source>
</evidence>
<feature type="transmembrane region" description="Helical" evidence="6">
    <location>
        <begin position="103"/>
        <end position="124"/>
    </location>
</feature>
<reference evidence="7" key="1">
    <citation type="submission" date="2020-05" db="EMBL/GenBank/DDBJ databases">
        <authorList>
            <person name="Chiriac C."/>
            <person name="Salcher M."/>
            <person name="Ghai R."/>
            <person name="Kavagutti S V."/>
        </authorList>
    </citation>
    <scope>NUCLEOTIDE SEQUENCE</scope>
</reference>
<dbReference type="PANTHER" id="PTHR10057">
    <property type="entry name" value="PERIPHERAL-TYPE BENZODIAZEPINE RECEPTOR"/>
    <property type="match status" value="1"/>
</dbReference>
<protein>
    <submittedName>
        <fullName evidence="7">Unannotated protein</fullName>
    </submittedName>
</protein>
<gene>
    <name evidence="7" type="ORF">UFOPK2243_01127</name>
</gene>
<dbReference type="InterPro" id="IPR004307">
    <property type="entry name" value="TspO_MBR"/>
</dbReference>
<evidence type="ECO:0000256" key="2">
    <source>
        <dbReference type="ARBA" id="ARBA00007524"/>
    </source>
</evidence>
<dbReference type="EMBL" id="CAEZWL010000054">
    <property type="protein sequence ID" value="CAB4661077.1"/>
    <property type="molecule type" value="Genomic_DNA"/>
</dbReference>
<feature type="transmembrane region" description="Helical" evidence="6">
    <location>
        <begin position="7"/>
        <end position="26"/>
    </location>
</feature>
<evidence type="ECO:0000256" key="6">
    <source>
        <dbReference type="SAM" id="Phobius"/>
    </source>
</evidence>
<comment type="subcellular location">
    <subcellularLocation>
        <location evidence="1">Membrane</location>
        <topology evidence="1">Multi-pass membrane protein</topology>
    </subcellularLocation>
</comment>
<feature type="transmembrane region" description="Helical" evidence="6">
    <location>
        <begin position="46"/>
        <end position="66"/>
    </location>
</feature>
<dbReference type="PANTHER" id="PTHR10057:SF0">
    <property type="entry name" value="TRANSLOCATOR PROTEIN"/>
    <property type="match status" value="1"/>
</dbReference>
<dbReference type="AlphaFoldDB" id="A0A6J6LGB3"/>
<sequence length="155" mass="16966">MSLRYAIAASGIAIVLIYAIGSGLWVNTGDNWYANINKPSWQPPRFVFGIIWPYNFIVLGIASVVIGQRASTSTSLTYILFFALSVAAALTWAYLFYRPHNLTGAAIALTLTALLTIPMTYILFTISIPMAIAVMPYQIWVAIAAALSWSIKSLN</sequence>
<evidence type="ECO:0000256" key="4">
    <source>
        <dbReference type="ARBA" id="ARBA00022989"/>
    </source>
</evidence>
<dbReference type="Gene3D" id="1.20.1260.100">
    <property type="entry name" value="TspO/MBR protein"/>
    <property type="match status" value="1"/>
</dbReference>
<name>A0A6J6LGB3_9ZZZZ</name>
<proteinExistence type="inferred from homology"/>
<keyword evidence="3 6" id="KW-0812">Transmembrane</keyword>
<feature type="transmembrane region" description="Helical" evidence="6">
    <location>
        <begin position="78"/>
        <end position="97"/>
    </location>
</feature>
<comment type="similarity">
    <text evidence="2">Belongs to the TspO/BZRP family.</text>
</comment>
<keyword evidence="5 6" id="KW-0472">Membrane</keyword>
<evidence type="ECO:0000256" key="5">
    <source>
        <dbReference type="ARBA" id="ARBA00023136"/>
    </source>
</evidence>
<accession>A0A6J6LGB3</accession>
<dbReference type="GO" id="GO:0033013">
    <property type="term" value="P:tetrapyrrole metabolic process"/>
    <property type="evidence" value="ECO:0007669"/>
    <property type="project" value="UniProtKB-ARBA"/>
</dbReference>
<dbReference type="Pfam" id="PF03073">
    <property type="entry name" value="TspO_MBR"/>
    <property type="match status" value="1"/>
</dbReference>
<dbReference type="GO" id="GO:0016020">
    <property type="term" value="C:membrane"/>
    <property type="evidence" value="ECO:0007669"/>
    <property type="project" value="UniProtKB-SubCell"/>
</dbReference>